<keyword evidence="2" id="KW-0812">Transmembrane</keyword>
<accession>A0A8R1ID97</accession>
<evidence type="ECO:0000256" key="2">
    <source>
        <dbReference type="SAM" id="Phobius"/>
    </source>
</evidence>
<protein>
    <submittedName>
        <fullName evidence="3">Uncharacterized protein</fullName>
    </submittedName>
</protein>
<keyword evidence="2" id="KW-1133">Transmembrane helix</keyword>
<evidence type="ECO:0000256" key="1">
    <source>
        <dbReference type="SAM" id="MobiDB-lite"/>
    </source>
</evidence>
<reference evidence="3" key="2">
    <citation type="submission" date="2022-06" db="UniProtKB">
        <authorList>
            <consortium name="EnsemblMetazoa"/>
        </authorList>
    </citation>
    <scope>IDENTIFICATION</scope>
    <source>
        <strain evidence="3">DF5081</strain>
    </source>
</reference>
<dbReference type="Proteomes" id="UP000005237">
    <property type="component" value="Unassembled WGS sequence"/>
</dbReference>
<dbReference type="AlphaFoldDB" id="A0A8R1ID97"/>
<proteinExistence type="predicted"/>
<dbReference type="EnsemblMetazoa" id="CJA33688.1">
    <property type="protein sequence ID" value="CJA33688.1"/>
    <property type="gene ID" value="WBGene00209535"/>
</dbReference>
<evidence type="ECO:0000313" key="3">
    <source>
        <dbReference type="EnsemblMetazoa" id="CJA33688.1"/>
    </source>
</evidence>
<feature type="compositionally biased region" description="Low complexity" evidence="1">
    <location>
        <begin position="8"/>
        <end position="22"/>
    </location>
</feature>
<evidence type="ECO:0000313" key="4">
    <source>
        <dbReference type="Proteomes" id="UP000005237"/>
    </source>
</evidence>
<feature type="transmembrane region" description="Helical" evidence="2">
    <location>
        <begin position="29"/>
        <end position="48"/>
    </location>
</feature>
<reference evidence="4" key="1">
    <citation type="submission" date="2010-08" db="EMBL/GenBank/DDBJ databases">
        <authorList>
            <consortium name="Caenorhabditis japonica Sequencing Consortium"/>
            <person name="Wilson R.K."/>
        </authorList>
    </citation>
    <scope>NUCLEOTIDE SEQUENCE [LARGE SCALE GENOMIC DNA]</scope>
    <source>
        <strain evidence="4">DF5081</strain>
    </source>
</reference>
<sequence>TPPTENGDSLPAAPDASSAPPAVEQPSGMQVFLATVYSFVTSFFASLVPDHPMPMDLN</sequence>
<keyword evidence="2" id="KW-0472">Membrane</keyword>
<organism evidence="3 4">
    <name type="scientific">Caenorhabditis japonica</name>
    <dbReference type="NCBI Taxonomy" id="281687"/>
    <lineage>
        <taxon>Eukaryota</taxon>
        <taxon>Metazoa</taxon>
        <taxon>Ecdysozoa</taxon>
        <taxon>Nematoda</taxon>
        <taxon>Chromadorea</taxon>
        <taxon>Rhabditida</taxon>
        <taxon>Rhabditina</taxon>
        <taxon>Rhabditomorpha</taxon>
        <taxon>Rhabditoidea</taxon>
        <taxon>Rhabditidae</taxon>
        <taxon>Peloderinae</taxon>
        <taxon>Caenorhabditis</taxon>
    </lineage>
</organism>
<keyword evidence="4" id="KW-1185">Reference proteome</keyword>
<name>A0A8R1ID97_CAEJA</name>
<feature type="region of interest" description="Disordered" evidence="1">
    <location>
        <begin position="1"/>
        <end position="25"/>
    </location>
</feature>